<dbReference type="EMBL" id="CAJHUC010002092">
    <property type="protein sequence ID" value="CAD7703171.1"/>
    <property type="molecule type" value="Genomic_DNA"/>
</dbReference>
<comment type="caution">
    <text evidence="2">The sequence shown here is derived from an EMBL/GenBank/DDBJ whole genome shotgun (WGS) entry which is preliminary data.</text>
</comment>
<feature type="transmembrane region" description="Helical" evidence="1">
    <location>
        <begin position="324"/>
        <end position="343"/>
    </location>
</feature>
<keyword evidence="3" id="KW-1185">Reference proteome</keyword>
<gene>
    <name evidence="2" type="ORF">OSTQU699_LOCUS8528</name>
</gene>
<keyword evidence="1" id="KW-1133">Transmembrane helix</keyword>
<feature type="transmembrane region" description="Helical" evidence="1">
    <location>
        <begin position="109"/>
        <end position="128"/>
    </location>
</feature>
<protein>
    <submittedName>
        <fullName evidence="2">Uncharacterized protein</fullName>
    </submittedName>
</protein>
<dbReference type="GO" id="GO:0005794">
    <property type="term" value="C:Golgi apparatus"/>
    <property type="evidence" value="ECO:0007669"/>
    <property type="project" value="TreeGrafter"/>
</dbReference>
<reference evidence="2" key="1">
    <citation type="submission" date="2020-12" db="EMBL/GenBank/DDBJ databases">
        <authorList>
            <person name="Iha C."/>
        </authorList>
    </citation>
    <scope>NUCLEOTIDE SEQUENCE</scope>
</reference>
<dbReference type="GO" id="GO:0016020">
    <property type="term" value="C:membrane"/>
    <property type="evidence" value="ECO:0007669"/>
    <property type="project" value="InterPro"/>
</dbReference>
<feature type="transmembrane region" description="Helical" evidence="1">
    <location>
        <begin position="286"/>
        <end position="304"/>
    </location>
</feature>
<organism evidence="2 3">
    <name type="scientific">Ostreobium quekettii</name>
    <dbReference type="NCBI Taxonomy" id="121088"/>
    <lineage>
        <taxon>Eukaryota</taxon>
        <taxon>Viridiplantae</taxon>
        <taxon>Chlorophyta</taxon>
        <taxon>core chlorophytes</taxon>
        <taxon>Ulvophyceae</taxon>
        <taxon>TCBD clade</taxon>
        <taxon>Bryopsidales</taxon>
        <taxon>Ostreobineae</taxon>
        <taxon>Ostreobiaceae</taxon>
        <taxon>Ostreobium</taxon>
    </lineage>
</organism>
<accession>A0A8S1J7L4</accession>
<keyword evidence="1" id="KW-0472">Membrane</keyword>
<feature type="transmembrane region" description="Helical" evidence="1">
    <location>
        <begin position="394"/>
        <end position="416"/>
    </location>
</feature>
<dbReference type="AlphaFoldDB" id="A0A8S1J7L4"/>
<feature type="transmembrane region" description="Helical" evidence="1">
    <location>
        <begin position="178"/>
        <end position="199"/>
    </location>
</feature>
<evidence type="ECO:0000313" key="3">
    <source>
        <dbReference type="Proteomes" id="UP000708148"/>
    </source>
</evidence>
<dbReference type="Proteomes" id="UP000708148">
    <property type="component" value="Unassembled WGS sequence"/>
</dbReference>
<evidence type="ECO:0000313" key="2">
    <source>
        <dbReference type="EMBL" id="CAD7703171.1"/>
    </source>
</evidence>
<feature type="transmembrane region" description="Helical" evidence="1">
    <location>
        <begin position="140"/>
        <end position="158"/>
    </location>
</feature>
<sequence length="443" mass="48802">MVPANDAWVLGMQCDRFGKSKACGPAPAYPDCHIFFTFNFRGGLAQREGMEQAAANASVEPGPGRWALMYMNRGPDVVEVSFDAVVSMHNRDSWGRRQYLGVGDEKLPAAHVVISLLFLLLAAWWACICQNELQIRHIHLLMLSAVVLKHVACMAKAGMLQSINATGHPSALSTAFHLFNSMHAVALVAVLVLLKAGWTHSTAHLGLGHKAALLLACLMQGAASVAAIVLANCSPVLKSWMTWSDLYWVMDIGSFGALLTVYPSFMLEVRAQILPKAFFAILRRPVVSALHSSVVFCLLSYVVPNLKAAIANLAVVNPGFLYDGLMLHAAAVHAPLLFVVFGLEYCRVSRIESDPSHILKVQRWTIFSFTIAVHFYFTRIVVSFLQYATVERHWFYGVWGEVCSFFFHMLVGYLFVPMSSNSLHKPALDDARNKTDSATIGSE</sequence>
<proteinExistence type="predicted"/>
<feature type="transmembrane region" description="Helical" evidence="1">
    <location>
        <begin position="364"/>
        <end position="388"/>
    </location>
</feature>
<evidence type="ECO:0000256" key="1">
    <source>
        <dbReference type="SAM" id="Phobius"/>
    </source>
</evidence>
<feature type="transmembrane region" description="Helical" evidence="1">
    <location>
        <begin position="211"/>
        <end position="231"/>
    </location>
</feature>
<keyword evidence="1" id="KW-0812">Transmembrane</keyword>
<feature type="transmembrane region" description="Helical" evidence="1">
    <location>
        <begin position="246"/>
        <end position="265"/>
    </location>
</feature>
<name>A0A8S1J7L4_9CHLO</name>
<dbReference type="PANTHER" id="PTHR21229:SF2">
    <property type="entry name" value="RE59932P"/>
    <property type="match status" value="1"/>
</dbReference>
<dbReference type="PANTHER" id="PTHR21229">
    <property type="entry name" value="LUNG SEVEN TRANSMEMBRANE RECEPTOR"/>
    <property type="match status" value="1"/>
</dbReference>
<dbReference type="InterPro" id="IPR009637">
    <property type="entry name" value="GPR107/GPR108-like"/>
</dbReference>